<dbReference type="PANTHER" id="PTHR48165:SF1">
    <property type="entry name" value="TRANSMEMBRANE PROTEIN"/>
    <property type="match status" value="1"/>
</dbReference>
<dbReference type="AlphaFoldDB" id="A0AAP0HH76"/>
<reference evidence="1 2" key="1">
    <citation type="submission" date="2024-01" db="EMBL/GenBank/DDBJ databases">
        <title>Genome assemblies of Stephania.</title>
        <authorList>
            <person name="Yang L."/>
        </authorList>
    </citation>
    <scope>NUCLEOTIDE SEQUENCE [LARGE SCALE GENOMIC DNA]</scope>
    <source>
        <strain evidence="1">QJT</strain>
        <tissue evidence="1">Leaf</tissue>
    </source>
</reference>
<dbReference type="EMBL" id="JBBNAE010000011">
    <property type="protein sequence ID" value="KAK9084687.1"/>
    <property type="molecule type" value="Genomic_DNA"/>
</dbReference>
<evidence type="ECO:0000313" key="2">
    <source>
        <dbReference type="Proteomes" id="UP001417504"/>
    </source>
</evidence>
<keyword evidence="2" id="KW-1185">Reference proteome</keyword>
<organism evidence="1 2">
    <name type="scientific">Stephania japonica</name>
    <dbReference type="NCBI Taxonomy" id="461633"/>
    <lineage>
        <taxon>Eukaryota</taxon>
        <taxon>Viridiplantae</taxon>
        <taxon>Streptophyta</taxon>
        <taxon>Embryophyta</taxon>
        <taxon>Tracheophyta</taxon>
        <taxon>Spermatophyta</taxon>
        <taxon>Magnoliopsida</taxon>
        <taxon>Ranunculales</taxon>
        <taxon>Menispermaceae</taxon>
        <taxon>Menispermoideae</taxon>
        <taxon>Cissampelideae</taxon>
        <taxon>Stephania</taxon>
    </lineage>
</organism>
<dbReference type="PANTHER" id="PTHR48165">
    <property type="entry name" value="BNAC03G44900D PROTEIN"/>
    <property type="match status" value="1"/>
</dbReference>
<comment type="caution">
    <text evidence="1">The sequence shown here is derived from an EMBL/GenBank/DDBJ whole genome shotgun (WGS) entry which is preliminary data.</text>
</comment>
<proteinExistence type="predicted"/>
<protein>
    <submittedName>
        <fullName evidence="1">Uncharacterized protein</fullName>
    </submittedName>
</protein>
<gene>
    <name evidence="1" type="ORF">Sjap_025098</name>
</gene>
<evidence type="ECO:0000313" key="1">
    <source>
        <dbReference type="EMBL" id="KAK9084687.1"/>
    </source>
</evidence>
<name>A0AAP0HH76_9MAGN</name>
<dbReference type="Proteomes" id="UP001417504">
    <property type="component" value="Unassembled WGS sequence"/>
</dbReference>
<accession>A0AAP0HH76</accession>
<sequence>MTMWRLIAAMRRNDMKKSARVADESMFGIVDGGRNRAGHDRLRHRGWTGFSIVYSIVEASISLFSCVSQPHVNGADAVWVSSHDFRISEMNQLMVNDSMRYAIFM</sequence>